<reference evidence="2 3" key="1">
    <citation type="submission" date="2018-10" db="EMBL/GenBank/DDBJ databases">
        <title>Genomic Encyclopedia of Archaeal and Bacterial Type Strains, Phase II (KMG-II): from individual species to whole genera.</title>
        <authorList>
            <person name="Goeker M."/>
        </authorList>
    </citation>
    <scope>NUCLEOTIDE SEQUENCE [LARGE SCALE GENOMIC DNA]</scope>
    <source>
        <strain evidence="2 3">RP-AC37</strain>
    </source>
</reference>
<feature type="domain" description="Metallo-beta-lactamase" evidence="1">
    <location>
        <begin position="18"/>
        <end position="187"/>
    </location>
</feature>
<dbReference type="PANTHER" id="PTHR46018:SF4">
    <property type="entry name" value="METALLO-HYDROLASE YHFI-RELATED"/>
    <property type="match status" value="1"/>
</dbReference>
<sequence>MRLTVAGCSGSGPGRDGAASCYLVEAGSTRIVLDVGPGSLSPLQRHVRLADVDAVLLSHLHPDHCLDLCAWHVAAKYGDAGRAGTLRAVASTGAAERMARAYGVERPERLDTMTFEAWTPELNVGDVRVTAVRAAHPGESWSMRLEHEGRSLVFSGDTGPNPRLQELAAGCNLLLCEAAAEEPLPGLHLTGAEAGELAAAAGAGRLVLTHIPTWTDPADALEQARGAYGGEVVLAASGGVHEV</sequence>
<evidence type="ECO:0000313" key="3">
    <source>
        <dbReference type="Proteomes" id="UP000281955"/>
    </source>
</evidence>
<dbReference type="InterPro" id="IPR001279">
    <property type="entry name" value="Metallo-B-lactamas"/>
</dbReference>
<accession>A0A420XNC1</accession>
<dbReference type="PANTHER" id="PTHR46018">
    <property type="entry name" value="ZINC PHOSPHODIESTERASE ELAC PROTEIN 1"/>
    <property type="match status" value="1"/>
</dbReference>
<proteinExistence type="predicted"/>
<dbReference type="CDD" id="cd07716">
    <property type="entry name" value="RNaseZ_short-form-like_MBL-fold"/>
    <property type="match status" value="1"/>
</dbReference>
<evidence type="ECO:0000259" key="1">
    <source>
        <dbReference type="SMART" id="SM00849"/>
    </source>
</evidence>
<dbReference type="AlphaFoldDB" id="A0A420XNC1"/>
<dbReference type="Proteomes" id="UP000281955">
    <property type="component" value="Unassembled WGS sequence"/>
</dbReference>
<dbReference type="RefSeq" id="WP_121194266.1">
    <property type="nucleotide sequence ID" value="NZ_RBWV01000013.1"/>
</dbReference>
<dbReference type="InterPro" id="IPR036866">
    <property type="entry name" value="RibonucZ/Hydroxyglut_hydro"/>
</dbReference>
<name>A0A420XNC1_9ACTN</name>
<dbReference type="InParanoid" id="A0A420XNC1"/>
<gene>
    <name evidence="2" type="ORF">CLV35_3014</name>
</gene>
<dbReference type="Gene3D" id="3.60.15.10">
    <property type="entry name" value="Ribonuclease Z/Hydroxyacylglutathione hydrolase-like"/>
    <property type="match status" value="1"/>
</dbReference>
<dbReference type="SUPFAM" id="SSF56281">
    <property type="entry name" value="Metallo-hydrolase/oxidoreductase"/>
    <property type="match status" value="1"/>
</dbReference>
<evidence type="ECO:0000313" key="2">
    <source>
        <dbReference type="EMBL" id="RKS72765.1"/>
    </source>
</evidence>
<organism evidence="2 3">
    <name type="scientific">Motilibacter peucedani</name>
    <dbReference type="NCBI Taxonomy" id="598650"/>
    <lineage>
        <taxon>Bacteria</taxon>
        <taxon>Bacillati</taxon>
        <taxon>Actinomycetota</taxon>
        <taxon>Actinomycetes</taxon>
        <taxon>Motilibacterales</taxon>
        <taxon>Motilibacteraceae</taxon>
        <taxon>Motilibacter</taxon>
    </lineage>
</organism>
<comment type="caution">
    <text evidence="2">The sequence shown here is derived from an EMBL/GenBank/DDBJ whole genome shotgun (WGS) entry which is preliminary data.</text>
</comment>
<dbReference type="SMART" id="SM00849">
    <property type="entry name" value="Lactamase_B"/>
    <property type="match status" value="1"/>
</dbReference>
<dbReference type="EMBL" id="RBWV01000013">
    <property type="protein sequence ID" value="RKS72765.1"/>
    <property type="molecule type" value="Genomic_DNA"/>
</dbReference>
<keyword evidence="3" id="KW-1185">Reference proteome</keyword>
<dbReference type="OrthoDB" id="9800940at2"/>
<dbReference type="Pfam" id="PF12706">
    <property type="entry name" value="Lactamase_B_2"/>
    <property type="match status" value="1"/>
</dbReference>
<protein>
    <submittedName>
        <fullName evidence="2">Ribonuclease BN (tRNA processing enzyme)</fullName>
    </submittedName>
</protein>
<dbReference type="GO" id="GO:0042781">
    <property type="term" value="F:3'-tRNA processing endoribonuclease activity"/>
    <property type="evidence" value="ECO:0007669"/>
    <property type="project" value="TreeGrafter"/>
</dbReference>